<reference evidence="3 4" key="1">
    <citation type="journal article" date="2007" name="Proc. Natl. Acad. Sci. U.S.A.">
        <title>The tiny eukaryote Ostreococcus provides genomic insights into the paradox of plankton speciation.</title>
        <authorList>
            <person name="Palenik B."/>
            <person name="Grimwood J."/>
            <person name="Aerts A."/>
            <person name="Rouze P."/>
            <person name="Salamov A."/>
            <person name="Putnam N."/>
            <person name="Dupont C."/>
            <person name="Jorgensen R."/>
            <person name="Derelle E."/>
            <person name="Rombauts S."/>
            <person name="Zhou K."/>
            <person name="Otillar R."/>
            <person name="Merchant S.S."/>
            <person name="Podell S."/>
            <person name="Gaasterland T."/>
            <person name="Napoli C."/>
            <person name="Gendler K."/>
            <person name="Manuell A."/>
            <person name="Tai V."/>
            <person name="Vallon O."/>
            <person name="Piganeau G."/>
            <person name="Jancek S."/>
            <person name="Heijde M."/>
            <person name="Jabbari K."/>
            <person name="Bowler C."/>
            <person name="Lohr M."/>
            <person name="Robbens S."/>
            <person name="Werner G."/>
            <person name="Dubchak I."/>
            <person name="Pazour G.J."/>
            <person name="Ren Q."/>
            <person name="Paulsen I."/>
            <person name="Delwiche C."/>
            <person name="Schmutz J."/>
            <person name="Rokhsar D."/>
            <person name="Van de Peer Y."/>
            <person name="Moreau H."/>
            <person name="Grigoriev I.V."/>
        </authorList>
    </citation>
    <scope>NUCLEOTIDE SEQUENCE [LARGE SCALE GENOMIC DNA]</scope>
    <source>
        <strain evidence="3 4">CCE9901</strain>
    </source>
</reference>
<organism evidence="3 4">
    <name type="scientific">Ostreococcus lucimarinus (strain CCE9901)</name>
    <dbReference type="NCBI Taxonomy" id="436017"/>
    <lineage>
        <taxon>Eukaryota</taxon>
        <taxon>Viridiplantae</taxon>
        <taxon>Chlorophyta</taxon>
        <taxon>Mamiellophyceae</taxon>
        <taxon>Mamiellales</taxon>
        <taxon>Bathycoccaceae</taxon>
        <taxon>Ostreococcus</taxon>
    </lineage>
</organism>
<feature type="region of interest" description="Disordered" evidence="2">
    <location>
        <begin position="1"/>
        <end position="28"/>
    </location>
</feature>
<dbReference type="Proteomes" id="UP000001568">
    <property type="component" value="Chromosome 5"/>
</dbReference>
<dbReference type="Gramene" id="ABO96410">
    <property type="protein sequence ID" value="ABO96410"/>
    <property type="gene ID" value="OSTLU_15598"/>
</dbReference>
<evidence type="ECO:0000256" key="2">
    <source>
        <dbReference type="SAM" id="MobiDB-lite"/>
    </source>
</evidence>
<evidence type="ECO:0000313" key="3">
    <source>
        <dbReference type="EMBL" id="ABO96410.1"/>
    </source>
</evidence>
<dbReference type="GeneID" id="5001944"/>
<accession>A4RY69</accession>
<dbReference type="KEGG" id="olu:OSTLU_15598"/>
<evidence type="ECO:0008006" key="5">
    <source>
        <dbReference type="Google" id="ProtNLM"/>
    </source>
</evidence>
<dbReference type="OrthoDB" id="48057at2759"/>
<gene>
    <name evidence="3" type="ORF">OSTLU_15598</name>
</gene>
<feature type="region of interest" description="Disordered" evidence="2">
    <location>
        <begin position="402"/>
        <end position="519"/>
    </location>
</feature>
<evidence type="ECO:0000256" key="1">
    <source>
        <dbReference type="SAM" id="Coils"/>
    </source>
</evidence>
<dbReference type="SUPFAM" id="SSF50729">
    <property type="entry name" value="PH domain-like"/>
    <property type="match status" value="1"/>
</dbReference>
<sequence length="519" mass="57256">MPNAASTANARASSVDGARARGDDVANDAADDGDDDGCLRRGMWISKRNDVTKCWNRRFARVVGDRLEFRKDATSDKASSSVALDDVRGCVASSLNIHGERGKAGCGVYIEVKNVNDGVFLCAETPGEATAFVEAFRDARANGTKRANARAEKPRDARVRALIPTAASPGEVNSGAYIDSPQHSGSTMDTRGRIIDTFGAMEIALQAKDELLAAEAAGRESLESALRSETKLSAELQKRVSSLKERLENREKELKLVRENLQVEKAYSSELREQLDEALVHATEMEDTAAAATMEIERLDRELADARSTRERMEEALMSEGDYLRQREAEEFQRQRQLESQLNEAKNRIEELELKHEGELADVRRRSSHAVAVASATEQELLLSRDRLLSELARMRREGYETVLNTSRDSTHQTGASAPSTPSRVRTVSMPTTPSRLGQVSSSPRRVTFKDSQASRVHLARDSPRTPRSYASHPEPDATPDGTRRALFDRSTRSPGKHLDASRVIDRLDSPGTHGCRVQ</sequence>
<feature type="compositionally biased region" description="Basic and acidic residues" evidence="2">
    <location>
        <begin position="482"/>
        <end position="509"/>
    </location>
</feature>
<dbReference type="InterPro" id="IPR011993">
    <property type="entry name" value="PH-like_dom_sf"/>
</dbReference>
<dbReference type="HOGENOM" id="CLU_525206_0_0_1"/>
<evidence type="ECO:0000313" key="4">
    <source>
        <dbReference type="Proteomes" id="UP000001568"/>
    </source>
</evidence>
<keyword evidence="4" id="KW-1185">Reference proteome</keyword>
<dbReference type="Gene3D" id="2.30.29.30">
    <property type="entry name" value="Pleckstrin-homology domain (PH domain)/Phosphotyrosine-binding domain (PTB)"/>
    <property type="match status" value="1"/>
</dbReference>
<protein>
    <recommendedName>
        <fullName evidence="5">PH domain-containing protein</fullName>
    </recommendedName>
</protein>
<dbReference type="OMA" id="ANMWRTE"/>
<feature type="compositionally biased region" description="Polar residues" evidence="2">
    <location>
        <begin position="403"/>
        <end position="455"/>
    </location>
</feature>
<keyword evidence="1" id="KW-0175">Coiled coil</keyword>
<proteinExistence type="predicted"/>
<dbReference type="RefSeq" id="XP_001418117.1">
    <property type="nucleotide sequence ID" value="XM_001418080.1"/>
</dbReference>
<feature type="compositionally biased region" description="Low complexity" evidence="2">
    <location>
        <begin position="1"/>
        <end position="17"/>
    </location>
</feature>
<dbReference type="AlphaFoldDB" id="A4RY69"/>
<name>A4RY69_OSTLU</name>
<feature type="coiled-coil region" evidence="1">
    <location>
        <begin position="219"/>
        <end position="398"/>
    </location>
</feature>
<dbReference type="EMBL" id="CP000585">
    <property type="protein sequence ID" value="ABO96410.1"/>
    <property type="molecule type" value="Genomic_DNA"/>
</dbReference>